<comment type="caution">
    <text evidence="2">The sequence shown here is derived from an EMBL/GenBank/DDBJ whole genome shotgun (WGS) entry which is preliminary data.</text>
</comment>
<evidence type="ECO:0000259" key="1">
    <source>
        <dbReference type="SMART" id="SM00128"/>
    </source>
</evidence>
<keyword evidence="2" id="KW-0378">Hydrolase</keyword>
<dbReference type="PANTHER" id="PTHR11200">
    <property type="entry name" value="INOSITOL 5-PHOSPHATASE"/>
    <property type="match status" value="1"/>
</dbReference>
<reference evidence="2" key="1">
    <citation type="submission" date="2022-12" db="EMBL/GenBank/DDBJ databases">
        <authorList>
            <person name="Petersen C."/>
        </authorList>
    </citation>
    <scope>NUCLEOTIDE SEQUENCE</scope>
    <source>
        <strain evidence="2">IBT 35673</strain>
    </source>
</reference>
<dbReference type="GO" id="GO:0004519">
    <property type="term" value="F:endonuclease activity"/>
    <property type="evidence" value="ECO:0007669"/>
    <property type="project" value="UniProtKB-KW"/>
</dbReference>
<dbReference type="Gene3D" id="3.60.10.10">
    <property type="entry name" value="Endonuclease/exonuclease/phosphatase"/>
    <property type="match status" value="1"/>
</dbReference>
<dbReference type="GO" id="GO:0004439">
    <property type="term" value="F:phosphatidylinositol-4,5-bisphosphate 5-phosphatase activity"/>
    <property type="evidence" value="ECO:0007669"/>
    <property type="project" value="TreeGrafter"/>
</dbReference>
<dbReference type="AlphaFoldDB" id="A0A9W9QTY9"/>
<accession>A0A9W9QTY9</accession>
<dbReference type="EMBL" id="JAPZBQ010000002">
    <property type="protein sequence ID" value="KAJ5345469.1"/>
    <property type="molecule type" value="Genomic_DNA"/>
</dbReference>
<dbReference type="Proteomes" id="UP001147695">
    <property type="component" value="Unassembled WGS sequence"/>
</dbReference>
<proteinExistence type="predicted"/>
<evidence type="ECO:0000313" key="3">
    <source>
        <dbReference type="Proteomes" id="UP001147695"/>
    </source>
</evidence>
<dbReference type="SUPFAM" id="SSF56219">
    <property type="entry name" value="DNase I-like"/>
    <property type="match status" value="1"/>
</dbReference>
<sequence>MSALGIYVLTFNCAREFVDPDVFATHFFDALPAGSPAPDIIALSLQEIAPIAYSFLGGSYLAPYFTEFRRTVHKACAQEWNDDYVNFLTDHTGMTGLMLFARHETLDKIAWKDTAHVGVGVAEMGNKGAVGARLGYVVEGHPAKTIDLTFVAGHLAPMEDSYERRNLDWKSIVERLVFEPETSGSEVNERSRLLDDTASAHSEGSRRDLFAPNAYIFFAGDLNYRTSNIGPTIGEIVQFPRRNAELDDPTHYSHLFKHDQLIREMSSGRTFHGLSEAPIDFPPTYKYSNAARKAAALGERTEWKWSNHRWPSWCDRILFLDSPPQVGEAGKVQPLAYNALPLFAQSDHRPVALSASVPLTGDHDPALGLRAVAPFAIDPDWKGKRDAARRREVVVGAVAYLGLTREGNGLLLASVLGIFGAWFILRSMLEI</sequence>
<dbReference type="InterPro" id="IPR000300">
    <property type="entry name" value="IPPc"/>
</dbReference>
<dbReference type="Pfam" id="PF22669">
    <property type="entry name" value="Exo_endo_phos2"/>
    <property type="match status" value="1"/>
</dbReference>
<keyword evidence="2" id="KW-0255">Endonuclease</keyword>
<dbReference type="InterPro" id="IPR036691">
    <property type="entry name" value="Endo/exonu/phosph_ase_sf"/>
</dbReference>
<reference evidence="2" key="2">
    <citation type="journal article" date="2023" name="IMA Fungus">
        <title>Comparative genomic study of the Penicillium genus elucidates a diverse pangenome and 15 lateral gene transfer events.</title>
        <authorList>
            <person name="Petersen C."/>
            <person name="Sorensen T."/>
            <person name="Nielsen M.R."/>
            <person name="Sondergaard T.E."/>
            <person name="Sorensen J.L."/>
            <person name="Fitzpatrick D.A."/>
            <person name="Frisvad J.C."/>
            <person name="Nielsen K.L."/>
        </authorList>
    </citation>
    <scope>NUCLEOTIDE SEQUENCE</scope>
    <source>
        <strain evidence="2">IBT 35673</strain>
    </source>
</reference>
<evidence type="ECO:0000313" key="2">
    <source>
        <dbReference type="EMBL" id="KAJ5345469.1"/>
    </source>
</evidence>
<dbReference type="InterPro" id="IPR046985">
    <property type="entry name" value="IP5"/>
</dbReference>
<dbReference type="GO" id="GO:0046856">
    <property type="term" value="P:phosphatidylinositol dephosphorylation"/>
    <property type="evidence" value="ECO:0007669"/>
    <property type="project" value="InterPro"/>
</dbReference>
<dbReference type="SMART" id="SM00128">
    <property type="entry name" value="IPPc"/>
    <property type="match status" value="1"/>
</dbReference>
<name>A0A9W9QTY9_PENBR</name>
<feature type="domain" description="Inositol polyphosphate-related phosphatase" evidence="1">
    <location>
        <begin position="2"/>
        <end position="364"/>
    </location>
</feature>
<dbReference type="PANTHER" id="PTHR11200:SF286">
    <property type="entry name" value="5-PHOSPHATASE, PUTATIVE (AFU_ORTHOLOGUE AFUA_5G07600)-RELATED"/>
    <property type="match status" value="1"/>
</dbReference>
<keyword evidence="2" id="KW-0540">Nuclease</keyword>
<protein>
    <submittedName>
        <fullName evidence="2">Endonuclease/exonuclease/phosphatase</fullName>
    </submittedName>
</protein>
<gene>
    <name evidence="2" type="ORF">N7452_003473</name>
</gene>
<organism evidence="2 3">
    <name type="scientific">Penicillium brevicompactum</name>
    <dbReference type="NCBI Taxonomy" id="5074"/>
    <lineage>
        <taxon>Eukaryota</taxon>
        <taxon>Fungi</taxon>
        <taxon>Dikarya</taxon>
        <taxon>Ascomycota</taxon>
        <taxon>Pezizomycotina</taxon>
        <taxon>Eurotiomycetes</taxon>
        <taxon>Eurotiomycetidae</taxon>
        <taxon>Eurotiales</taxon>
        <taxon>Aspergillaceae</taxon>
        <taxon>Penicillium</taxon>
    </lineage>
</organism>